<evidence type="ECO:0000313" key="8">
    <source>
        <dbReference type="EMBL" id="QCD44371.1"/>
    </source>
</evidence>
<reference evidence="8 9" key="1">
    <citation type="submission" date="2016-07" db="EMBL/GenBank/DDBJ databases">
        <title>Comparative genomics of the Campylobacter concisus group.</title>
        <authorList>
            <person name="Miller W.G."/>
            <person name="Yee E."/>
            <person name="Chapman M.H."/>
            <person name="Huynh S."/>
            <person name="Bono J.L."/>
            <person name="On S.L.W."/>
            <person name="StLeger J."/>
            <person name="Foster G."/>
            <person name="Parker C.T."/>
        </authorList>
    </citation>
    <scope>NUCLEOTIDE SEQUENCE [LARGE SCALE GENOMIC DNA]</scope>
    <source>
        <strain evidence="8 9">CCUG 21559</strain>
    </source>
</reference>
<keyword evidence="3" id="KW-1003">Cell membrane</keyword>
<feature type="transmembrane region" description="Helical" evidence="7">
    <location>
        <begin position="101"/>
        <end position="118"/>
    </location>
</feature>
<feature type="transmembrane region" description="Helical" evidence="7">
    <location>
        <begin position="311"/>
        <end position="330"/>
    </location>
</feature>
<name>A0A6G5QFE3_9BACT</name>
<dbReference type="RefSeq" id="WP_171993521.1">
    <property type="nucleotide sequence ID" value="NZ_CP012542.1"/>
</dbReference>
<keyword evidence="9" id="KW-1185">Reference proteome</keyword>
<feature type="transmembrane region" description="Helical" evidence="7">
    <location>
        <begin position="253"/>
        <end position="270"/>
    </location>
</feature>
<keyword evidence="4 7" id="KW-0812">Transmembrane</keyword>
<feature type="transmembrane region" description="Helical" evidence="7">
    <location>
        <begin position="224"/>
        <end position="241"/>
    </location>
</feature>
<organism evidence="8 9">
    <name type="scientific">Campylobacter mucosalis CCUG 21559</name>
    <dbReference type="NCBI Taxonomy" id="1032067"/>
    <lineage>
        <taxon>Bacteria</taxon>
        <taxon>Pseudomonadati</taxon>
        <taxon>Campylobacterota</taxon>
        <taxon>Epsilonproteobacteria</taxon>
        <taxon>Campylobacterales</taxon>
        <taxon>Campylobacteraceae</taxon>
        <taxon>Campylobacter</taxon>
    </lineage>
</organism>
<evidence type="ECO:0000256" key="4">
    <source>
        <dbReference type="ARBA" id="ARBA00022692"/>
    </source>
</evidence>
<dbReference type="PANTHER" id="PTHR30106">
    <property type="entry name" value="INNER MEMBRANE PROTEIN YEIH-RELATED"/>
    <property type="match status" value="1"/>
</dbReference>
<dbReference type="GO" id="GO:0005886">
    <property type="term" value="C:plasma membrane"/>
    <property type="evidence" value="ECO:0007669"/>
    <property type="project" value="UniProtKB-SubCell"/>
</dbReference>
<evidence type="ECO:0000256" key="6">
    <source>
        <dbReference type="ARBA" id="ARBA00023136"/>
    </source>
</evidence>
<gene>
    <name evidence="8" type="ORF">CMUC_0565</name>
</gene>
<keyword evidence="5 7" id="KW-1133">Transmembrane helix</keyword>
<feature type="transmembrane region" description="Helical" evidence="7">
    <location>
        <begin position="12"/>
        <end position="31"/>
    </location>
</feature>
<protein>
    <submittedName>
        <fullName evidence="8">Putative membrane protein, YeiH/YadS family</fullName>
    </submittedName>
</protein>
<proteinExistence type="inferred from homology"/>
<dbReference type="Proteomes" id="UP000503264">
    <property type="component" value="Chromosome"/>
</dbReference>
<dbReference type="InterPro" id="IPR018383">
    <property type="entry name" value="UPF0324_pro"/>
</dbReference>
<accession>A0A6G5QFE3</accession>
<dbReference type="AlphaFoldDB" id="A0A6G5QFE3"/>
<evidence type="ECO:0000256" key="5">
    <source>
        <dbReference type="ARBA" id="ARBA00022989"/>
    </source>
</evidence>
<dbReference type="Pfam" id="PF03601">
    <property type="entry name" value="Cons_hypoth698"/>
    <property type="match status" value="1"/>
</dbReference>
<feature type="transmembrane region" description="Helical" evidence="7">
    <location>
        <begin position="276"/>
        <end position="299"/>
    </location>
</feature>
<comment type="subcellular location">
    <subcellularLocation>
        <location evidence="1">Cell membrane</location>
        <topology evidence="1">Multi-pass membrane protein</topology>
    </subcellularLocation>
</comment>
<evidence type="ECO:0000256" key="1">
    <source>
        <dbReference type="ARBA" id="ARBA00004651"/>
    </source>
</evidence>
<evidence type="ECO:0000256" key="3">
    <source>
        <dbReference type="ARBA" id="ARBA00022475"/>
    </source>
</evidence>
<feature type="transmembrane region" description="Helical" evidence="7">
    <location>
        <begin position="157"/>
        <end position="179"/>
    </location>
</feature>
<dbReference type="EMBL" id="CP012542">
    <property type="protein sequence ID" value="QCD44371.1"/>
    <property type="molecule type" value="Genomic_DNA"/>
</dbReference>
<keyword evidence="6 7" id="KW-0472">Membrane</keyword>
<evidence type="ECO:0000256" key="7">
    <source>
        <dbReference type="SAM" id="Phobius"/>
    </source>
</evidence>
<evidence type="ECO:0000256" key="2">
    <source>
        <dbReference type="ARBA" id="ARBA00007977"/>
    </source>
</evidence>
<evidence type="ECO:0000313" key="9">
    <source>
        <dbReference type="Proteomes" id="UP000503264"/>
    </source>
</evidence>
<feature type="transmembrane region" description="Helical" evidence="7">
    <location>
        <begin position="37"/>
        <end position="56"/>
    </location>
</feature>
<sequence length="333" mass="36571">MLQNFKPTKEAKVAWFVLTTLTLFAFLLSFLPPFSSFFISPLIIAVLIGALFANFIQKPTYKIKQSGVLDVATKKILRLGIVLFGFKIGIDQITFVGTSGIFLAFLAVFSTFFVGIFIGKLLKISDEQTLLISSGVSICGAAAILSSASVLKSKPQSVAIAVCCIVVFGTICMFIYPIVLSLLNLTDLQAGLLLGGSLHEVAHVVGAGASMGENIQKTAVIVKMLRVLMLMPFLLVLVLFFIKGEKNNIGSNFPYFALFFLLVALFGSFLNLPVWILNFINVFDTFLLCMAMCAFGFGIQKSIFIGLDLRVFVLTFLQTFWVFVLSMIYVKFI</sequence>
<feature type="transmembrane region" description="Helical" evidence="7">
    <location>
        <begin position="130"/>
        <end position="151"/>
    </location>
</feature>
<comment type="similarity">
    <text evidence="2">Belongs to the UPF0324 family.</text>
</comment>
<dbReference type="PANTHER" id="PTHR30106:SF2">
    <property type="entry name" value="UPF0324 INNER MEMBRANE PROTEIN YEIH"/>
    <property type="match status" value="1"/>
</dbReference>